<organism evidence="1 2">
    <name type="scientific">Microbacterium murale</name>
    <dbReference type="NCBI Taxonomy" id="1081040"/>
    <lineage>
        <taxon>Bacteria</taxon>
        <taxon>Bacillati</taxon>
        <taxon>Actinomycetota</taxon>
        <taxon>Actinomycetes</taxon>
        <taxon>Micrococcales</taxon>
        <taxon>Microbacteriaceae</taxon>
        <taxon>Microbacterium</taxon>
    </lineage>
</organism>
<sequence>MVPPFTPEGTPVLLCAEPLSVVTLPHEDPAMSIKQSSRLSNLAHVLTFAAHRRTLVLLALNVHGHGELGWATRVTGSWRPRCDPSRARCGCARA</sequence>
<reference evidence="2" key="1">
    <citation type="journal article" date="2019" name="Int. J. Syst. Evol. Microbiol.">
        <title>The Global Catalogue of Microorganisms (GCM) 10K type strain sequencing project: providing services to taxonomists for standard genome sequencing and annotation.</title>
        <authorList>
            <consortium name="The Broad Institute Genomics Platform"/>
            <consortium name="The Broad Institute Genome Sequencing Center for Infectious Disease"/>
            <person name="Wu L."/>
            <person name="Ma J."/>
        </authorList>
    </citation>
    <scope>NUCLEOTIDE SEQUENCE [LARGE SCALE GENOMIC DNA]</scope>
    <source>
        <strain evidence="2">CCM 7640</strain>
    </source>
</reference>
<keyword evidence="2" id="KW-1185">Reference proteome</keyword>
<evidence type="ECO:0000313" key="1">
    <source>
        <dbReference type="EMBL" id="GGD69006.1"/>
    </source>
</evidence>
<protein>
    <submittedName>
        <fullName evidence="1">Uncharacterized protein</fullName>
    </submittedName>
</protein>
<comment type="caution">
    <text evidence="1">The sequence shown here is derived from an EMBL/GenBank/DDBJ whole genome shotgun (WGS) entry which is preliminary data.</text>
</comment>
<proteinExistence type="predicted"/>
<name>A0ABQ1RGF8_9MICO</name>
<accession>A0ABQ1RGF8</accession>
<dbReference type="EMBL" id="BMCM01000001">
    <property type="protein sequence ID" value="GGD69006.1"/>
    <property type="molecule type" value="Genomic_DNA"/>
</dbReference>
<dbReference type="Proteomes" id="UP000629365">
    <property type="component" value="Unassembled WGS sequence"/>
</dbReference>
<evidence type="ECO:0000313" key="2">
    <source>
        <dbReference type="Proteomes" id="UP000629365"/>
    </source>
</evidence>
<gene>
    <name evidence="1" type="ORF">GCM10007269_10140</name>
</gene>